<dbReference type="InterPro" id="IPR050490">
    <property type="entry name" value="Bact_solute-bd_prot1"/>
</dbReference>
<feature type="chain" id="PRO_5045989896" evidence="1">
    <location>
        <begin position="24"/>
        <end position="540"/>
    </location>
</feature>
<name>A0ABR7VNI7_VIRHA</name>
<dbReference type="Gene3D" id="3.40.190.10">
    <property type="entry name" value="Periplasmic binding protein-like II"/>
    <property type="match status" value="2"/>
</dbReference>
<dbReference type="SUPFAM" id="SSF53850">
    <property type="entry name" value="Periplasmic binding protein-like II"/>
    <property type="match status" value="1"/>
</dbReference>
<feature type="signal peptide" evidence="1">
    <location>
        <begin position="1"/>
        <end position="23"/>
    </location>
</feature>
<protein>
    <submittedName>
        <fullName evidence="2">Extracellular solute-binding protein</fullName>
    </submittedName>
</protein>
<dbReference type="PANTHER" id="PTHR43649">
    <property type="entry name" value="ARABINOSE-BINDING PROTEIN-RELATED"/>
    <property type="match status" value="1"/>
</dbReference>
<evidence type="ECO:0000313" key="2">
    <source>
        <dbReference type="EMBL" id="MBD1222393.1"/>
    </source>
</evidence>
<keyword evidence="1" id="KW-0732">Signal</keyword>
<proteinExistence type="predicted"/>
<evidence type="ECO:0000256" key="1">
    <source>
        <dbReference type="SAM" id="SignalP"/>
    </source>
</evidence>
<dbReference type="InterPro" id="IPR006059">
    <property type="entry name" value="SBP"/>
</dbReference>
<dbReference type="Proteomes" id="UP000621631">
    <property type="component" value="Unassembled WGS sequence"/>
</dbReference>
<dbReference type="PROSITE" id="PS51257">
    <property type="entry name" value="PROKAR_LIPOPROTEIN"/>
    <property type="match status" value="1"/>
</dbReference>
<dbReference type="Pfam" id="PF01547">
    <property type="entry name" value="SBP_bac_1"/>
    <property type="match status" value="1"/>
</dbReference>
<dbReference type="RefSeq" id="WP_121616027.1">
    <property type="nucleotide sequence ID" value="NZ_CP033049.1"/>
</dbReference>
<dbReference type="PANTHER" id="PTHR43649:SF12">
    <property type="entry name" value="DIACETYLCHITOBIOSE BINDING PROTEIN DASA"/>
    <property type="match status" value="1"/>
</dbReference>
<accession>A0ABR7VNI7</accession>
<reference evidence="2 3" key="1">
    <citation type="submission" date="2020-09" db="EMBL/GenBank/DDBJ databases">
        <title>Draft Genome Sequences of Oil-Oxidizing Bacteria Halomonas titanicae, Marinobacter lutaoensis, and Virgibacillus halodenitrificans Isolated from Highly Saline Environments.</title>
        <authorList>
            <person name="Grouzdev D.S."/>
            <person name="Sokolova D.S."/>
            <person name="Semenova E.M."/>
            <person name="Borzenkov I.A."/>
            <person name="Bidzhieva S.K."/>
            <person name="Poltaraus A.B."/>
            <person name="Nazina T.N."/>
        </authorList>
    </citation>
    <scope>NUCLEOTIDE SEQUENCE [LARGE SCALE GENOMIC DNA]</scope>
    <source>
        <strain evidence="2 3">VKM B-3472D</strain>
    </source>
</reference>
<keyword evidence="3" id="KW-1185">Reference proteome</keyword>
<dbReference type="EMBL" id="JACWEZ010000003">
    <property type="protein sequence ID" value="MBD1222393.1"/>
    <property type="molecule type" value="Genomic_DNA"/>
</dbReference>
<comment type="caution">
    <text evidence="2">The sequence shown here is derived from an EMBL/GenBank/DDBJ whole genome shotgun (WGS) entry which is preliminary data.</text>
</comment>
<gene>
    <name evidence="2" type="ORF">IC602_07220</name>
</gene>
<sequence length="540" mass="61408">MKSKKGFWLVLLLIIAAVFTLSACNSEKADSSKDDKEGASDVNKTGMPIVEESLDLNFFANKPAQNEDNDWNDILVWNHYRDMTNVNVKWDLISPDALEEKRNLALGGGDLPDAFFLSQIPNTDLLRYGQQEVFVPLNDLIADYAPNLSKLMEENPSIKKAITFPDGNIYSMPALIEEDFLSLRLSARPWVNEAWLKELNMDIPETTGEFYEYLKAVKELDPAGNGKTIPYGGTAIQELIQWLSGSFGVMNRGPSNSANIDVDPNDESKVRFYATSDEYKQMLEYIHKLYDEKLIDQSIFSIEWGQFLANASDNLYGSMIFYDPIELFGEDIGGQYNSMAALEGPNGQQSYNKISSPVWETANLVLTKENPNPEATVRWMDHFYSDEGAKLYYMGVEGETFEETDGEIKYMDHILNPEGDMTFEQSLAKQLTWLGSINGIIKADYFQGGESAPQSMAAAEKIEPYATKEIWPRFTFTEEENKVLQAAGQDIAKYAEEMRDKFITGDEDLSQWDEYVKTIESMNFDEVMKVYQQAYDRYRE</sequence>
<organism evidence="2 3">
    <name type="scientific">Virgibacillus halodenitrificans</name>
    <name type="common">Bacillus halodenitrificans</name>
    <dbReference type="NCBI Taxonomy" id="1482"/>
    <lineage>
        <taxon>Bacteria</taxon>
        <taxon>Bacillati</taxon>
        <taxon>Bacillota</taxon>
        <taxon>Bacilli</taxon>
        <taxon>Bacillales</taxon>
        <taxon>Bacillaceae</taxon>
        <taxon>Virgibacillus</taxon>
    </lineage>
</organism>
<evidence type="ECO:0000313" key="3">
    <source>
        <dbReference type="Proteomes" id="UP000621631"/>
    </source>
</evidence>